<dbReference type="InterPro" id="IPR050330">
    <property type="entry name" value="Bact_OuterMem_StrucFunc"/>
</dbReference>
<evidence type="ECO:0000256" key="5">
    <source>
        <dbReference type="ARBA" id="ARBA00022989"/>
    </source>
</evidence>
<keyword evidence="10" id="KW-0969">Cilium</keyword>
<dbReference type="PANTHER" id="PTHR30329:SF20">
    <property type="entry name" value="EXPORTED PROTEIN"/>
    <property type="match status" value="1"/>
</dbReference>
<feature type="domain" description="OmpA-like" evidence="9">
    <location>
        <begin position="123"/>
        <end position="243"/>
    </location>
</feature>
<accession>A0ABV6FHZ2</accession>
<evidence type="ECO:0000256" key="4">
    <source>
        <dbReference type="ARBA" id="ARBA00022692"/>
    </source>
</evidence>
<proteinExistence type="inferred from homology"/>
<evidence type="ECO:0000259" key="9">
    <source>
        <dbReference type="PROSITE" id="PS51123"/>
    </source>
</evidence>
<dbReference type="SUPFAM" id="SSF103088">
    <property type="entry name" value="OmpA-like"/>
    <property type="match status" value="1"/>
</dbReference>
<evidence type="ECO:0000256" key="8">
    <source>
        <dbReference type="SAM" id="Phobius"/>
    </source>
</evidence>
<name>A0ABV6FHZ2_9BURK</name>
<comment type="caution">
    <text evidence="10">The sequence shown here is derived from an EMBL/GenBank/DDBJ whole genome shotgun (WGS) entry which is preliminary data.</text>
</comment>
<dbReference type="InterPro" id="IPR025713">
    <property type="entry name" value="MotB-like_N_dom"/>
</dbReference>
<dbReference type="EMBL" id="JBHLWP010000013">
    <property type="protein sequence ID" value="MFC0253156.1"/>
    <property type="molecule type" value="Genomic_DNA"/>
</dbReference>
<keyword evidence="6 7" id="KW-0472">Membrane</keyword>
<dbReference type="InterPro" id="IPR006665">
    <property type="entry name" value="OmpA-like"/>
</dbReference>
<dbReference type="PROSITE" id="PS51123">
    <property type="entry name" value="OMPA_2"/>
    <property type="match status" value="1"/>
</dbReference>
<evidence type="ECO:0000256" key="1">
    <source>
        <dbReference type="ARBA" id="ARBA00004162"/>
    </source>
</evidence>
<dbReference type="PANTHER" id="PTHR30329">
    <property type="entry name" value="STATOR ELEMENT OF FLAGELLAR MOTOR COMPLEX"/>
    <property type="match status" value="1"/>
</dbReference>
<keyword evidence="10" id="KW-0282">Flagellum</keyword>
<dbReference type="RefSeq" id="WP_379680132.1">
    <property type="nucleotide sequence ID" value="NZ_JBHLWP010000013.1"/>
</dbReference>
<evidence type="ECO:0000256" key="2">
    <source>
        <dbReference type="ARBA" id="ARBA00008914"/>
    </source>
</evidence>
<organism evidence="10 11">
    <name type="scientific">Massilia consociata</name>
    <dbReference type="NCBI Taxonomy" id="760117"/>
    <lineage>
        <taxon>Bacteria</taxon>
        <taxon>Pseudomonadati</taxon>
        <taxon>Pseudomonadota</taxon>
        <taxon>Betaproteobacteria</taxon>
        <taxon>Burkholderiales</taxon>
        <taxon>Oxalobacteraceae</taxon>
        <taxon>Telluria group</taxon>
        <taxon>Massilia</taxon>
    </lineage>
</organism>
<comment type="subcellular location">
    <subcellularLocation>
        <location evidence="1">Cell membrane</location>
        <topology evidence="1">Single-pass membrane protein</topology>
    </subcellularLocation>
</comment>
<comment type="similarity">
    <text evidence="2">Belongs to the MotB family.</text>
</comment>
<gene>
    <name evidence="10" type="primary">motD</name>
    <name evidence="10" type="ORF">ACFFJK_14745</name>
</gene>
<keyword evidence="4 8" id="KW-0812">Transmembrane</keyword>
<evidence type="ECO:0000256" key="7">
    <source>
        <dbReference type="PROSITE-ProRule" id="PRU00473"/>
    </source>
</evidence>
<evidence type="ECO:0000313" key="10">
    <source>
        <dbReference type="EMBL" id="MFC0253156.1"/>
    </source>
</evidence>
<reference evidence="10 11" key="1">
    <citation type="submission" date="2024-09" db="EMBL/GenBank/DDBJ databases">
        <authorList>
            <person name="Sun Q."/>
            <person name="Mori K."/>
        </authorList>
    </citation>
    <scope>NUCLEOTIDE SEQUENCE [LARGE SCALE GENOMIC DNA]</scope>
    <source>
        <strain evidence="10 11">CCM 7792</strain>
    </source>
</reference>
<dbReference type="Gene3D" id="3.30.1330.60">
    <property type="entry name" value="OmpA-like domain"/>
    <property type="match status" value="1"/>
</dbReference>
<keyword evidence="3" id="KW-1003">Cell membrane</keyword>
<dbReference type="CDD" id="cd07185">
    <property type="entry name" value="OmpA_C-like"/>
    <property type="match status" value="1"/>
</dbReference>
<dbReference type="Proteomes" id="UP001589773">
    <property type="component" value="Unassembled WGS sequence"/>
</dbReference>
<evidence type="ECO:0000256" key="6">
    <source>
        <dbReference type="ARBA" id="ARBA00023136"/>
    </source>
</evidence>
<feature type="transmembrane region" description="Helical" evidence="8">
    <location>
        <begin position="20"/>
        <end position="40"/>
    </location>
</feature>
<dbReference type="InterPro" id="IPR036737">
    <property type="entry name" value="OmpA-like_sf"/>
</dbReference>
<keyword evidence="5 8" id="KW-1133">Transmembrane helix</keyword>
<dbReference type="NCBIfam" id="NF006541">
    <property type="entry name" value="PRK09038.1"/>
    <property type="match status" value="1"/>
</dbReference>
<sequence>MARKRYDDEAGDGGHHERWLISYADFITLLFAFFVVMYAISIVNEGKYAVLSEALGDAFGGRGAATQVNTNVEPVLPLSHIVNRKRLEAARRERERMETLARDLSATLLPLVKSGQVRVTQNARGISVEINASVLFEQGEAVLAGDARDILGQVAGLLKNDPHRIEVEGHTDNLPIANLRYPSNWELSASRAASVVRLFIESGVADARLSAIGHGATRPVAPNDTPANQARNRRVAVMILAATPEPVSVPLQP</sequence>
<keyword evidence="11" id="KW-1185">Reference proteome</keyword>
<keyword evidence="10" id="KW-0966">Cell projection</keyword>
<dbReference type="Pfam" id="PF13677">
    <property type="entry name" value="MotB_plug"/>
    <property type="match status" value="1"/>
</dbReference>
<evidence type="ECO:0000313" key="11">
    <source>
        <dbReference type="Proteomes" id="UP001589773"/>
    </source>
</evidence>
<evidence type="ECO:0000256" key="3">
    <source>
        <dbReference type="ARBA" id="ARBA00022475"/>
    </source>
</evidence>
<protein>
    <submittedName>
        <fullName evidence="10">Flagellar motor protein MotD</fullName>
    </submittedName>
</protein>
<dbReference type="Pfam" id="PF00691">
    <property type="entry name" value="OmpA"/>
    <property type="match status" value="1"/>
</dbReference>